<dbReference type="Gene3D" id="3.60.15.10">
    <property type="entry name" value="Ribonuclease Z/Hydroxyacylglutathione hydrolase-like"/>
    <property type="match status" value="1"/>
</dbReference>
<evidence type="ECO:0000313" key="1">
    <source>
        <dbReference type="EMBL" id="MAH63813.1"/>
    </source>
</evidence>
<dbReference type="EMBL" id="NZEX01000116">
    <property type="protein sequence ID" value="MAH63813.1"/>
    <property type="molecule type" value="Genomic_DNA"/>
</dbReference>
<accession>A0A2D6YKV3</accession>
<name>A0A2D6YKV3_9DELT</name>
<dbReference type="Pfam" id="PF23023">
    <property type="entry name" value="Anti-Pycsar_Apyc1"/>
    <property type="match status" value="1"/>
</dbReference>
<evidence type="ECO:0000313" key="2">
    <source>
        <dbReference type="Proteomes" id="UP000226525"/>
    </source>
</evidence>
<dbReference type="InterPro" id="IPR036866">
    <property type="entry name" value="RibonucZ/Hydroxyglut_hydro"/>
</dbReference>
<protein>
    <submittedName>
        <fullName evidence="1">Cyclic nucleotide-binding protein</fullName>
    </submittedName>
</protein>
<dbReference type="Proteomes" id="UP000226525">
    <property type="component" value="Unassembled WGS sequence"/>
</dbReference>
<sequence length="728" mass="81765">MAELIYEILAPGISWLEVPKADLRILCGCPADAVKHLTIKGKISLVTENGATFETGPNAILLADNFLQNGLPANMAEFPVLQMFYKQGQIIPNHPNNKGERPVLIGNAKAVQSQLQYIYCGNYGLTTPEELIDCGVSLEDATEMMAMKMQFAFGSIKSPDALLSTCIVEDSGWHSLKDDLLVSRKGVNQYQFKMGLECIDVDLRLKNEETYPAPYKLSDQWLPRDRFAVWHTGEGDGWDRFRPCMASLLMIEGEPYLIDAGPNLHYTLEVLGISLSEIAGIFHTHSHDDHFAGLTNLLLSGRRIRYYSSKLVRHSTFQKLSALIGLPTQEIEKYFDFKDLELDEWSSISKFVQVKPCFSPHPVDTNIFFFKYEKGLKTQTYAHLADIISSAVLGGMKNPESKYHISENFYKKIFDNYLQTTDVKKIDAGGGMIHGEAKDFVDDKSGKIILAHSSSPFSQDELRIIESACTVKFGSSDLRVPMSKEKFLKDKSLQWLQELFPTLSKEELKKLMTYPTAEITRGQKLLFQAQEVEYIPLLLTGQVEQDGMFYPVGTLLGEANALADLPSSQKIVAVGPVCYLPIPKNPYKNLLKAHKLLKKRISLLNGCDYLRTFPMLQYGLCNDQLKSLLQKSEPINLKKNQPVLIPNNALGIIESGEVQFSAGNKTLKVTDKSVLGLSNILGNSFSWKEKTTTKCQVLCLPTENLLQAPGVRWFLQRTYQDYNFQLSS</sequence>
<dbReference type="AlphaFoldDB" id="A0A2D6YKV3"/>
<dbReference type="InterPro" id="IPR018490">
    <property type="entry name" value="cNMP-bd_dom_sf"/>
</dbReference>
<reference evidence="2" key="1">
    <citation type="submission" date="2017-09" db="EMBL/GenBank/DDBJ databases">
        <title>The Reconstruction of 2,631 Draft Metagenome-Assembled Genomes from the Global Oceans.</title>
        <authorList>
            <person name="Tully B.J."/>
            <person name="Graham E.D."/>
            <person name="Heidelberg J.F."/>
        </authorList>
    </citation>
    <scope>NUCLEOTIDE SEQUENCE [LARGE SCALE GENOMIC DNA]</scope>
</reference>
<proteinExistence type="predicted"/>
<gene>
    <name evidence="1" type="ORF">CMN54_10285</name>
</gene>
<dbReference type="SUPFAM" id="SSF56281">
    <property type="entry name" value="Metallo-hydrolase/oxidoreductase"/>
    <property type="match status" value="1"/>
</dbReference>
<organism evidence="1 2">
    <name type="scientific">SAR324 cluster bacterium</name>
    <dbReference type="NCBI Taxonomy" id="2024889"/>
    <lineage>
        <taxon>Bacteria</taxon>
        <taxon>Deltaproteobacteria</taxon>
        <taxon>SAR324 cluster</taxon>
    </lineage>
</organism>
<dbReference type="SUPFAM" id="SSF51206">
    <property type="entry name" value="cAMP-binding domain-like"/>
    <property type="match status" value="2"/>
</dbReference>
<comment type="caution">
    <text evidence="1">The sequence shown here is derived from an EMBL/GenBank/DDBJ whole genome shotgun (WGS) entry which is preliminary data.</text>
</comment>